<dbReference type="InterPro" id="IPR014341">
    <property type="entry name" value="Ectoine_EhuD"/>
</dbReference>
<keyword evidence="2 8" id="KW-0813">Transport</keyword>
<keyword evidence="5" id="KW-0029">Amino-acid transport</keyword>
<dbReference type="GO" id="GO:0043190">
    <property type="term" value="C:ATP-binding cassette (ABC) transporter complex"/>
    <property type="evidence" value="ECO:0007669"/>
    <property type="project" value="InterPro"/>
</dbReference>
<dbReference type="PANTHER" id="PTHR30614">
    <property type="entry name" value="MEMBRANE COMPONENT OF AMINO ACID ABC TRANSPORTER"/>
    <property type="match status" value="1"/>
</dbReference>
<dbReference type="NCBIfam" id="TIGR01726">
    <property type="entry name" value="HEQRo_perm_3TM"/>
    <property type="match status" value="1"/>
</dbReference>
<evidence type="ECO:0000313" key="11">
    <source>
        <dbReference type="Proteomes" id="UP000178606"/>
    </source>
</evidence>
<dbReference type="InterPro" id="IPR043429">
    <property type="entry name" value="ArtM/GltK/GlnP/TcyL/YhdX-like"/>
</dbReference>
<feature type="transmembrane region" description="Helical" evidence="8">
    <location>
        <begin position="188"/>
        <end position="209"/>
    </location>
</feature>
<dbReference type="Pfam" id="PF00528">
    <property type="entry name" value="BPD_transp_1"/>
    <property type="match status" value="1"/>
</dbReference>
<evidence type="ECO:0000256" key="2">
    <source>
        <dbReference type="ARBA" id="ARBA00022448"/>
    </source>
</evidence>
<keyword evidence="4 8" id="KW-0812">Transmembrane</keyword>
<accession>A0A1F6D3Z3</accession>
<evidence type="ECO:0000256" key="5">
    <source>
        <dbReference type="ARBA" id="ARBA00022970"/>
    </source>
</evidence>
<gene>
    <name evidence="10" type="ORF">A3F84_00675</name>
</gene>
<protein>
    <submittedName>
        <fullName evidence="10">Ectoine/hydroxyectoine ABC transporter permease subunit EhuD</fullName>
    </submittedName>
</protein>
<dbReference type="PROSITE" id="PS50928">
    <property type="entry name" value="ABC_TM1"/>
    <property type="match status" value="1"/>
</dbReference>
<reference evidence="10 11" key="1">
    <citation type="journal article" date="2016" name="Nat. Commun.">
        <title>Thousands of microbial genomes shed light on interconnected biogeochemical processes in an aquifer system.</title>
        <authorList>
            <person name="Anantharaman K."/>
            <person name="Brown C.T."/>
            <person name="Hug L.A."/>
            <person name="Sharon I."/>
            <person name="Castelle C.J."/>
            <person name="Probst A.J."/>
            <person name="Thomas B.C."/>
            <person name="Singh A."/>
            <person name="Wilkins M.J."/>
            <person name="Karaoz U."/>
            <person name="Brodie E.L."/>
            <person name="Williams K.H."/>
            <person name="Hubbard S.S."/>
            <person name="Banfield J.F."/>
        </authorList>
    </citation>
    <scope>NUCLEOTIDE SEQUENCE [LARGE SCALE GENOMIC DNA]</scope>
    <source>
        <strain evidence="11">RIFCSPLOWO2_12_FULL_64_10</strain>
    </source>
</reference>
<comment type="caution">
    <text evidence="10">The sequence shown here is derived from an EMBL/GenBank/DDBJ whole genome shotgun (WGS) entry which is preliminary data.</text>
</comment>
<name>A0A1F6D3Z3_HANXR</name>
<evidence type="ECO:0000313" key="10">
    <source>
        <dbReference type="EMBL" id="OGG56153.1"/>
    </source>
</evidence>
<evidence type="ECO:0000256" key="4">
    <source>
        <dbReference type="ARBA" id="ARBA00022692"/>
    </source>
</evidence>
<feature type="transmembrane region" description="Helical" evidence="8">
    <location>
        <begin position="20"/>
        <end position="42"/>
    </location>
</feature>
<dbReference type="InterPro" id="IPR010065">
    <property type="entry name" value="AA_ABC_transptr_permease_3TM"/>
</dbReference>
<evidence type="ECO:0000256" key="3">
    <source>
        <dbReference type="ARBA" id="ARBA00022475"/>
    </source>
</evidence>
<evidence type="ECO:0000256" key="8">
    <source>
        <dbReference type="RuleBase" id="RU363032"/>
    </source>
</evidence>
<dbReference type="Proteomes" id="UP000178606">
    <property type="component" value="Unassembled WGS sequence"/>
</dbReference>
<keyword evidence="3" id="KW-1003">Cell membrane</keyword>
<dbReference type="NCBIfam" id="TIGR03003">
    <property type="entry name" value="ectoine_ehuD"/>
    <property type="match status" value="1"/>
</dbReference>
<sequence length="218" mass="24244">MFDWAFALKILPDLLRALRVTVQATVLWMVLALVLGLAWALARRSASRPVSWSAAWFVEFVRSTPLLVQVYFLFYVLPGVGLKLNPFLTGVLAIGLHYSAYTSEVYRAGIEGVPRGQWEAATALNLSHFHTLRYVVLPQAIPPMVPALGNYLVAMFKDTPMLSAITVLEVLQTAKIIGAETFRYLEPLTLVGALFLALSLCSAALIRWLERRLVLRTA</sequence>
<evidence type="ECO:0000259" key="9">
    <source>
        <dbReference type="PROSITE" id="PS50928"/>
    </source>
</evidence>
<organism evidence="10 11">
    <name type="scientific">Handelsmanbacteria sp. (strain RIFCSPLOWO2_12_FULL_64_10)</name>
    <dbReference type="NCBI Taxonomy" id="1817868"/>
    <lineage>
        <taxon>Bacteria</taxon>
        <taxon>Candidatus Handelsmaniibacteriota</taxon>
    </lineage>
</organism>
<dbReference type="CDD" id="cd06261">
    <property type="entry name" value="TM_PBP2"/>
    <property type="match status" value="1"/>
</dbReference>
<evidence type="ECO:0000256" key="6">
    <source>
        <dbReference type="ARBA" id="ARBA00022989"/>
    </source>
</evidence>
<dbReference type="InterPro" id="IPR035906">
    <property type="entry name" value="MetI-like_sf"/>
</dbReference>
<comment type="subcellular location">
    <subcellularLocation>
        <location evidence="1 8">Cell membrane</location>
        <topology evidence="1 8">Multi-pass membrane protein</topology>
    </subcellularLocation>
</comment>
<dbReference type="SUPFAM" id="SSF161098">
    <property type="entry name" value="MetI-like"/>
    <property type="match status" value="1"/>
</dbReference>
<dbReference type="Gene3D" id="1.10.3720.10">
    <property type="entry name" value="MetI-like"/>
    <property type="match status" value="1"/>
</dbReference>
<dbReference type="GO" id="GO:0006865">
    <property type="term" value="P:amino acid transport"/>
    <property type="evidence" value="ECO:0007669"/>
    <property type="project" value="UniProtKB-KW"/>
</dbReference>
<dbReference type="PANTHER" id="PTHR30614:SF0">
    <property type="entry name" value="L-CYSTINE TRANSPORT SYSTEM PERMEASE PROTEIN TCYL"/>
    <property type="match status" value="1"/>
</dbReference>
<feature type="domain" description="ABC transmembrane type-1" evidence="9">
    <location>
        <begin position="18"/>
        <end position="206"/>
    </location>
</feature>
<evidence type="ECO:0000256" key="7">
    <source>
        <dbReference type="ARBA" id="ARBA00023136"/>
    </source>
</evidence>
<keyword evidence="7 8" id="KW-0472">Membrane</keyword>
<dbReference type="GO" id="GO:0022857">
    <property type="term" value="F:transmembrane transporter activity"/>
    <property type="evidence" value="ECO:0007669"/>
    <property type="project" value="InterPro"/>
</dbReference>
<proteinExistence type="inferred from homology"/>
<comment type="similarity">
    <text evidence="8">Belongs to the binding-protein-dependent transport system permease family.</text>
</comment>
<keyword evidence="6 8" id="KW-1133">Transmembrane helix</keyword>
<dbReference type="EMBL" id="MFKF01000046">
    <property type="protein sequence ID" value="OGG56153.1"/>
    <property type="molecule type" value="Genomic_DNA"/>
</dbReference>
<dbReference type="InterPro" id="IPR000515">
    <property type="entry name" value="MetI-like"/>
</dbReference>
<evidence type="ECO:0000256" key="1">
    <source>
        <dbReference type="ARBA" id="ARBA00004651"/>
    </source>
</evidence>
<dbReference type="AlphaFoldDB" id="A0A1F6D3Z3"/>